<dbReference type="InterPro" id="IPR000390">
    <property type="entry name" value="Small_drug/metabolite_transptr"/>
</dbReference>
<evidence type="ECO:0000256" key="11">
    <source>
        <dbReference type="SAM" id="Phobius"/>
    </source>
</evidence>
<dbReference type="InterPro" id="IPR045324">
    <property type="entry name" value="Small_multidrug_res"/>
</dbReference>
<evidence type="ECO:0000256" key="7">
    <source>
        <dbReference type="ARBA" id="ARBA00023136"/>
    </source>
</evidence>
<evidence type="ECO:0000256" key="9">
    <source>
        <dbReference type="RuleBase" id="RU003942"/>
    </source>
</evidence>
<dbReference type="GO" id="GO:0022857">
    <property type="term" value="F:transmembrane transporter activity"/>
    <property type="evidence" value="ECO:0007669"/>
    <property type="project" value="InterPro"/>
</dbReference>
<feature type="transmembrane region" description="Helical" evidence="11">
    <location>
        <begin position="33"/>
        <end position="50"/>
    </location>
</feature>
<name>A0A543FG70_9NOCA</name>
<dbReference type="SUPFAM" id="SSF103481">
    <property type="entry name" value="Multidrug resistance efflux transporter EmrE"/>
    <property type="match status" value="1"/>
</dbReference>
<keyword evidence="5 9" id="KW-0812">Transmembrane</keyword>
<dbReference type="RefSeq" id="WP_141810609.1">
    <property type="nucleotide sequence ID" value="NZ_VFPG01000001.1"/>
</dbReference>
<keyword evidence="13" id="KW-1185">Reference proteome</keyword>
<evidence type="ECO:0000256" key="4">
    <source>
        <dbReference type="ARBA" id="ARBA00022475"/>
    </source>
</evidence>
<protein>
    <submittedName>
        <fullName evidence="12">Quaternary ammonium compound-resistance protein SugE</fullName>
    </submittedName>
</protein>
<dbReference type="Gene3D" id="1.10.3730.20">
    <property type="match status" value="1"/>
</dbReference>
<sequence>MAWPLLIVSAVFEAVWATALGMSDGLSRAVPTAVFGIALAVSMIGLALATRRIPIGVAYAVWIGIGAALTVGYAMATGAETVSASKIAFLGGIIACVIGLKFVKSAPARADSHPCGRDDDGAGSGHASAGDEPSSGSAR</sequence>
<evidence type="ECO:0000256" key="1">
    <source>
        <dbReference type="ARBA" id="ARBA00004651"/>
    </source>
</evidence>
<keyword evidence="6 11" id="KW-1133">Transmembrane helix</keyword>
<comment type="subcellular location">
    <subcellularLocation>
        <location evidence="1 9">Cell membrane</location>
        <topology evidence="1 9">Multi-pass membrane protein</topology>
    </subcellularLocation>
</comment>
<evidence type="ECO:0000256" key="2">
    <source>
        <dbReference type="ARBA" id="ARBA00007822"/>
    </source>
</evidence>
<dbReference type="Proteomes" id="UP000316331">
    <property type="component" value="Unassembled WGS sequence"/>
</dbReference>
<feature type="region of interest" description="Disordered" evidence="10">
    <location>
        <begin position="108"/>
        <end position="139"/>
    </location>
</feature>
<dbReference type="InterPro" id="IPR037185">
    <property type="entry name" value="EmrE-like"/>
</dbReference>
<keyword evidence="3" id="KW-0813">Transport</keyword>
<feature type="transmembrane region" description="Helical" evidence="11">
    <location>
        <begin position="82"/>
        <end position="103"/>
    </location>
</feature>
<gene>
    <name evidence="12" type="ORF">FB390_4440</name>
</gene>
<feature type="compositionally biased region" description="Basic and acidic residues" evidence="10">
    <location>
        <begin position="110"/>
        <end position="120"/>
    </location>
</feature>
<evidence type="ECO:0000313" key="13">
    <source>
        <dbReference type="Proteomes" id="UP000316331"/>
    </source>
</evidence>
<evidence type="ECO:0000256" key="6">
    <source>
        <dbReference type="ARBA" id="ARBA00022989"/>
    </source>
</evidence>
<accession>A0A543FG70</accession>
<evidence type="ECO:0000256" key="10">
    <source>
        <dbReference type="SAM" id="MobiDB-lite"/>
    </source>
</evidence>
<dbReference type="EMBL" id="VFPG01000001">
    <property type="protein sequence ID" value="TQM32744.1"/>
    <property type="molecule type" value="Genomic_DNA"/>
</dbReference>
<feature type="transmembrane region" description="Helical" evidence="11">
    <location>
        <begin position="57"/>
        <end position="76"/>
    </location>
</feature>
<evidence type="ECO:0000313" key="12">
    <source>
        <dbReference type="EMBL" id="TQM32744.1"/>
    </source>
</evidence>
<organism evidence="12 13">
    <name type="scientific">Nocardia bhagyanarayanae</name>
    <dbReference type="NCBI Taxonomy" id="1215925"/>
    <lineage>
        <taxon>Bacteria</taxon>
        <taxon>Bacillati</taxon>
        <taxon>Actinomycetota</taxon>
        <taxon>Actinomycetes</taxon>
        <taxon>Mycobacteriales</taxon>
        <taxon>Nocardiaceae</taxon>
        <taxon>Nocardia</taxon>
    </lineage>
</organism>
<dbReference type="Pfam" id="PF00893">
    <property type="entry name" value="Multi_Drug_Res"/>
    <property type="match status" value="1"/>
</dbReference>
<dbReference type="AlphaFoldDB" id="A0A543FG70"/>
<dbReference type="GO" id="GO:0046677">
    <property type="term" value="P:response to antibiotic"/>
    <property type="evidence" value="ECO:0007669"/>
    <property type="project" value="UniProtKB-KW"/>
</dbReference>
<dbReference type="OrthoDB" id="21828at2"/>
<dbReference type="PANTHER" id="PTHR30561:SF0">
    <property type="entry name" value="GUANIDINIUM EXPORTER"/>
    <property type="match status" value="1"/>
</dbReference>
<comment type="caution">
    <text evidence="12">The sequence shown here is derived from an EMBL/GenBank/DDBJ whole genome shotgun (WGS) entry which is preliminary data.</text>
</comment>
<keyword evidence="4" id="KW-1003">Cell membrane</keyword>
<dbReference type="PANTHER" id="PTHR30561">
    <property type="entry name" value="SMR FAMILY PROTON-DEPENDENT DRUG EFFLUX TRANSPORTER SUGE"/>
    <property type="match status" value="1"/>
</dbReference>
<reference evidence="12 13" key="1">
    <citation type="submission" date="2019-06" db="EMBL/GenBank/DDBJ databases">
        <title>Sequencing the genomes of 1000 actinobacteria strains.</title>
        <authorList>
            <person name="Klenk H.-P."/>
        </authorList>
    </citation>
    <scope>NUCLEOTIDE SEQUENCE [LARGE SCALE GENOMIC DNA]</scope>
    <source>
        <strain evidence="12 13">DSM 103495</strain>
    </source>
</reference>
<keyword evidence="7 11" id="KW-0472">Membrane</keyword>
<proteinExistence type="inferred from homology"/>
<keyword evidence="8" id="KW-0046">Antibiotic resistance</keyword>
<evidence type="ECO:0000256" key="5">
    <source>
        <dbReference type="ARBA" id="ARBA00022692"/>
    </source>
</evidence>
<comment type="similarity">
    <text evidence="2">Belongs to the drug/metabolite transporter (DMT) superfamily. Small multidrug resistance (SMR) (TC 2.A.7.1) family. Mmr subfamily.</text>
</comment>
<evidence type="ECO:0000256" key="3">
    <source>
        <dbReference type="ARBA" id="ARBA00022448"/>
    </source>
</evidence>
<evidence type="ECO:0000256" key="8">
    <source>
        <dbReference type="ARBA" id="ARBA00023251"/>
    </source>
</evidence>
<dbReference type="GO" id="GO:0005886">
    <property type="term" value="C:plasma membrane"/>
    <property type="evidence" value="ECO:0007669"/>
    <property type="project" value="UniProtKB-SubCell"/>
</dbReference>